<sequence>MRLSGIRVWDGTEQLGPATVEWRDGAITEVAPGGTERWPDLSLVPGLIDTHVHLTGPARPGDYTYGTWPLVTTVAEQALHAAAHARRALACGVTTVRDMASDERPVALRRAFDAGLLDGPRVLAYGVVNMTGGHQDLFTPPDAPHRPPTADGPDACRALVRRYARGGADGIKVMTGGGVLSTGDRASWRNYTAAELDAIVDEAHALSLPVAAHAHTEAAIDAALAAGVDSIEHGTLLTAEQAATIAARGLTVAPTLVINDGIADGTVPASPDSRAKAAALIADRDPRLRAAVEAGVRFVLGTDTNGSMLPWGSLFAELDAMTRVLGLTAEAALTAATSHAAAAVGLGDTIGRIAAGHAADLLVVRGRPWTRITDLSADNVVAVICRGRLMHGALPD</sequence>
<dbReference type="InterPro" id="IPR006680">
    <property type="entry name" value="Amidohydro-rel"/>
</dbReference>
<dbReference type="Gene3D" id="2.30.40.10">
    <property type="entry name" value="Urease, subunit C, domain 1"/>
    <property type="match status" value="1"/>
</dbReference>
<name>A0A8J4AB97_9ACTN</name>
<feature type="domain" description="Amidohydrolase-related" evidence="1">
    <location>
        <begin position="43"/>
        <end position="389"/>
    </location>
</feature>
<reference evidence="3" key="1">
    <citation type="journal article" date="2021" name="Int. J. Syst. Evol. Microbiol.">
        <title>Actinocatenispora comari sp. nov., an endophytic actinomycete isolated from aerial parts of Comarum salesowianum.</title>
        <authorList>
            <person name="Oyunbileg N."/>
            <person name="Iizaka Y."/>
            <person name="Hamada M."/>
            <person name="Davaapurev B.O."/>
            <person name="Fukumoto A."/>
            <person name="Tsetseg B."/>
            <person name="Kato F."/>
            <person name="Tamura T."/>
            <person name="Batkhuu J."/>
            <person name="Anzai Y."/>
        </authorList>
    </citation>
    <scope>NUCLEOTIDE SEQUENCE [LARGE SCALE GENOMIC DNA]</scope>
    <source>
        <strain evidence="3">NUM-2625</strain>
    </source>
</reference>
<dbReference type="Pfam" id="PF01979">
    <property type="entry name" value="Amidohydro_1"/>
    <property type="match status" value="1"/>
</dbReference>
<dbReference type="SUPFAM" id="SSF51338">
    <property type="entry name" value="Composite domain of metallo-dependent hydrolases"/>
    <property type="match status" value="1"/>
</dbReference>
<dbReference type="GO" id="GO:0016810">
    <property type="term" value="F:hydrolase activity, acting on carbon-nitrogen (but not peptide) bonds"/>
    <property type="evidence" value="ECO:0007669"/>
    <property type="project" value="InterPro"/>
</dbReference>
<evidence type="ECO:0000313" key="3">
    <source>
        <dbReference type="Proteomes" id="UP000614996"/>
    </source>
</evidence>
<dbReference type="Proteomes" id="UP000614996">
    <property type="component" value="Unassembled WGS sequence"/>
</dbReference>
<protein>
    <submittedName>
        <fullName evidence="2">Xaa-Pro dipeptidase</fullName>
    </submittedName>
</protein>
<evidence type="ECO:0000259" key="1">
    <source>
        <dbReference type="Pfam" id="PF01979"/>
    </source>
</evidence>
<gene>
    <name evidence="2" type="ORF">NUM_27940</name>
</gene>
<proteinExistence type="predicted"/>
<dbReference type="InterPro" id="IPR032466">
    <property type="entry name" value="Metal_Hydrolase"/>
</dbReference>
<dbReference type="SUPFAM" id="SSF51556">
    <property type="entry name" value="Metallo-dependent hydrolases"/>
    <property type="match status" value="1"/>
</dbReference>
<dbReference type="InterPro" id="IPR011059">
    <property type="entry name" value="Metal-dep_hydrolase_composite"/>
</dbReference>
<dbReference type="PANTHER" id="PTHR43135">
    <property type="entry name" value="ALPHA-D-RIBOSE 1-METHYLPHOSPHONATE 5-TRIPHOSPHATE DIPHOSPHATASE"/>
    <property type="match status" value="1"/>
</dbReference>
<dbReference type="AlphaFoldDB" id="A0A8J4AB97"/>
<accession>A0A8J4AB97</accession>
<evidence type="ECO:0000313" key="2">
    <source>
        <dbReference type="EMBL" id="GIL27540.1"/>
    </source>
</evidence>
<keyword evidence="3" id="KW-1185">Reference proteome</keyword>
<organism evidence="2 3">
    <name type="scientific">Actinocatenispora comari</name>
    <dbReference type="NCBI Taxonomy" id="2807577"/>
    <lineage>
        <taxon>Bacteria</taxon>
        <taxon>Bacillati</taxon>
        <taxon>Actinomycetota</taxon>
        <taxon>Actinomycetes</taxon>
        <taxon>Micromonosporales</taxon>
        <taxon>Micromonosporaceae</taxon>
        <taxon>Actinocatenispora</taxon>
    </lineage>
</organism>
<dbReference type="EMBL" id="BOPO01000048">
    <property type="protein sequence ID" value="GIL27540.1"/>
    <property type="molecule type" value="Genomic_DNA"/>
</dbReference>
<comment type="caution">
    <text evidence="2">The sequence shown here is derived from an EMBL/GenBank/DDBJ whole genome shotgun (WGS) entry which is preliminary data.</text>
</comment>
<dbReference type="RefSeq" id="WP_207125290.1">
    <property type="nucleotide sequence ID" value="NZ_BOPO01000048.1"/>
</dbReference>
<dbReference type="InterPro" id="IPR051781">
    <property type="entry name" value="Metallo-dep_Hydrolase"/>
</dbReference>
<dbReference type="Gene3D" id="3.20.20.140">
    <property type="entry name" value="Metal-dependent hydrolases"/>
    <property type="match status" value="1"/>
</dbReference>
<dbReference type="PANTHER" id="PTHR43135:SF3">
    <property type="entry name" value="ALPHA-D-RIBOSE 1-METHYLPHOSPHONATE 5-TRIPHOSPHATE DIPHOSPHATASE"/>
    <property type="match status" value="1"/>
</dbReference>